<accession>A0A432W5I7</accession>
<feature type="compositionally biased region" description="Basic and acidic residues" evidence="1">
    <location>
        <begin position="7"/>
        <end position="25"/>
    </location>
</feature>
<gene>
    <name evidence="2" type="ORF">CWE09_00910</name>
</gene>
<organism evidence="2 3">
    <name type="scientific">Aliidiomarina minuta</name>
    <dbReference type="NCBI Taxonomy" id="880057"/>
    <lineage>
        <taxon>Bacteria</taxon>
        <taxon>Pseudomonadati</taxon>
        <taxon>Pseudomonadota</taxon>
        <taxon>Gammaproteobacteria</taxon>
        <taxon>Alteromonadales</taxon>
        <taxon>Idiomarinaceae</taxon>
        <taxon>Aliidiomarina</taxon>
    </lineage>
</organism>
<proteinExistence type="predicted"/>
<dbReference type="Proteomes" id="UP000288293">
    <property type="component" value="Unassembled WGS sequence"/>
</dbReference>
<dbReference type="RefSeq" id="WP_126802024.1">
    <property type="nucleotide sequence ID" value="NZ_PIPL01000001.1"/>
</dbReference>
<evidence type="ECO:0000256" key="1">
    <source>
        <dbReference type="SAM" id="MobiDB-lite"/>
    </source>
</evidence>
<protein>
    <submittedName>
        <fullName evidence="2">DUF883 domain-containing protein</fullName>
    </submittedName>
</protein>
<evidence type="ECO:0000313" key="3">
    <source>
        <dbReference type="Proteomes" id="UP000288293"/>
    </source>
</evidence>
<sequence length="85" mass="9195">MAAKKGNPADETIRRAADSAHSAVDKVADVTSDTADTLNEKGQQIKHKEEQWLESVNQYVQKNPCTSIGIAVAGGFLLSRILSNR</sequence>
<evidence type="ECO:0000313" key="2">
    <source>
        <dbReference type="EMBL" id="RUO25327.1"/>
    </source>
</evidence>
<dbReference type="OrthoDB" id="5570179at2"/>
<feature type="region of interest" description="Disordered" evidence="1">
    <location>
        <begin position="1"/>
        <end position="25"/>
    </location>
</feature>
<dbReference type="AlphaFoldDB" id="A0A432W5I7"/>
<keyword evidence="3" id="KW-1185">Reference proteome</keyword>
<name>A0A432W5I7_9GAMM</name>
<reference evidence="2 3" key="1">
    <citation type="journal article" date="2011" name="Front. Microbiol.">
        <title>Genomic signatures of strain selection and enhancement in Bacillus atrophaeus var. globigii, a historical biowarfare simulant.</title>
        <authorList>
            <person name="Gibbons H.S."/>
            <person name="Broomall S.M."/>
            <person name="McNew L.A."/>
            <person name="Daligault H."/>
            <person name="Chapman C."/>
            <person name="Bruce D."/>
            <person name="Karavis M."/>
            <person name="Krepps M."/>
            <person name="McGregor P.A."/>
            <person name="Hong C."/>
            <person name="Park K.H."/>
            <person name="Akmal A."/>
            <person name="Feldman A."/>
            <person name="Lin J.S."/>
            <person name="Chang W.E."/>
            <person name="Higgs B.W."/>
            <person name="Demirev P."/>
            <person name="Lindquist J."/>
            <person name="Liem A."/>
            <person name="Fochler E."/>
            <person name="Read T.D."/>
            <person name="Tapia R."/>
            <person name="Johnson S."/>
            <person name="Bishop-Lilly K.A."/>
            <person name="Detter C."/>
            <person name="Han C."/>
            <person name="Sozhamannan S."/>
            <person name="Rosenzweig C.N."/>
            <person name="Skowronski E.W."/>
        </authorList>
    </citation>
    <scope>NUCLEOTIDE SEQUENCE [LARGE SCALE GENOMIC DNA]</scope>
    <source>
        <strain evidence="2 3">MLST1</strain>
    </source>
</reference>
<comment type="caution">
    <text evidence="2">The sequence shown here is derived from an EMBL/GenBank/DDBJ whole genome shotgun (WGS) entry which is preliminary data.</text>
</comment>
<dbReference type="EMBL" id="PIPL01000001">
    <property type="protein sequence ID" value="RUO25327.1"/>
    <property type="molecule type" value="Genomic_DNA"/>
</dbReference>